<organism evidence="1 2">
    <name type="scientific">Clostridium innocuum</name>
    <dbReference type="NCBI Taxonomy" id="1522"/>
    <lineage>
        <taxon>Bacteria</taxon>
        <taxon>Bacillati</taxon>
        <taxon>Bacillota</taxon>
        <taxon>Clostridia</taxon>
        <taxon>Eubacteriales</taxon>
        <taxon>Clostridiaceae</taxon>
        <taxon>Clostridium</taxon>
    </lineage>
</organism>
<dbReference type="InterPro" id="IPR043129">
    <property type="entry name" value="ATPase_NBD"/>
</dbReference>
<dbReference type="InterPro" id="IPR036388">
    <property type="entry name" value="WH-like_DNA-bd_sf"/>
</dbReference>
<dbReference type="SUPFAM" id="SSF53067">
    <property type="entry name" value="Actin-like ATPase domain"/>
    <property type="match status" value="1"/>
</dbReference>
<dbReference type="RefSeq" id="WP_044905658.1">
    <property type="nucleotide sequence ID" value="NZ_JAQCQO010000002.1"/>
</dbReference>
<accession>A0A099I7Q1</accession>
<comment type="caution">
    <text evidence="1">The sequence shown here is derived from an EMBL/GenBank/DDBJ whole genome shotgun (WGS) entry which is preliminary data.</text>
</comment>
<dbReference type="AlphaFoldDB" id="A0A099I7Q1"/>
<dbReference type="Gene3D" id="3.30.420.40">
    <property type="match status" value="2"/>
</dbReference>
<name>A0A099I7Q1_CLOIN</name>
<protein>
    <submittedName>
        <fullName evidence="1">Transcriptional regulator</fullName>
    </submittedName>
</protein>
<dbReference type="Proteomes" id="UP000030008">
    <property type="component" value="Unassembled WGS sequence"/>
</dbReference>
<proteinExistence type="predicted"/>
<dbReference type="EMBL" id="JQIF01000050">
    <property type="protein sequence ID" value="KGJ52888.1"/>
    <property type="molecule type" value="Genomic_DNA"/>
</dbReference>
<evidence type="ECO:0000313" key="2">
    <source>
        <dbReference type="Proteomes" id="UP000030008"/>
    </source>
</evidence>
<sequence>MAWNPIQMKQENLSVLRNVFLKQHSATKPQLAKLSGLSVVTVNSLIHELLETGEVIQKQMLPSGGGRPALQYQYNGRYKMALTAYMYVQEGRERLFLEVQDLFQNMVASDAYEIADMDIDMLEHAISRWMKQYPTISVMVFGIPGTEHQGKLKVMDYAIFQSQELFTRLRSTYQMPVLIENDINAALFGYCQRQNIRQECTAGLYFPKKYPPGSALYIRGDIYRGANHMVGELDQLPLGVDWREQNISDEQQLRNMDLLIQSIACMYDPHALLIYCDTMDEALLKKLITIMKTEWKVLTPPTMILRSSIHEDFSLGVREIAARELFDQIIRKERGTSL</sequence>
<dbReference type="SUPFAM" id="SSF46785">
    <property type="entry name" value="Winged helix' DNA-binding domain"/>
    <property type="match status" value="1"/>
</dbReference>
<gene>
    <name evidence="1" type="ORF">CIAN88_12080</name>
</gene>
<dbReference type="InterPro" id="IPR036390">
    <property type="entry name" value="WH_DNA-bd_sf"/>
</dbReference>
<dbReference type="Gene3D" id="1.10.10.10">
    <property type="entry name" value="Winged helix-like DNA-binding domain superfamily/Winged helix DNA-binding domain"/>
    <property type="match status" value="1"/>
</dbReference>
<evidence type="ECO:0000313" key="1">
    <source>
        <dbReference type="EMBL" id="KGJ52888.1"/>
    </source>
</evidence>
<reference evidence="1 2" key="1">
    <citation type="submission" date="2014-08" db="EMBL/GenBank/DDBJ databases">
        <title>Clostridium innocuum, an unnegligible vancomycin-resistant pathogen causing extra-intestinal infections.</title>
        <authorList>
            <person name="Feng Y."/>
            <person name="Chiu C.-H."/>
        </authorList>
    </citation>
    <scope>NUCLEOTIDE SEQUENCE [LARGE SCALE GENOMIC DNA]</scope>
    <source>
        <strain evidence="1 2">AN88</strain>
    </source>
</reference>